<gene>
    <name evidence="1" type="ORF">QXL92_10235</name>
</gene>
<dbReference type="RefSeq" id="WP_306255140.1">
    <property type="nucleotide sequence ID" value="NZ_JAUFSA010000001.1"/>
</dbReference>
<protein>
    <submittedName>
        <fullName evidence="1">Uncharacterized protein</fullName>
    </submittedName>
</protein>
<dbReference type="AlphaFoldDB" id="A0AAJ1S0Q4"/>
<name>A0AAJ1S0Q4_9MYCO</name>
<comment type="caution">
    <text evidence="1">The sequence shown here is derived from an EMBL/GenBank/DDBJ whole genome shotgun (WGS) entry which is preliminary data.</text>
</comment>
<evidence type="ECO:0000313" key="1">
    <source>
        <dbReference type="EMBL" id="MDP7735118.1"/>
    </source>
</evidence>
<dbReference type="EMBL" id="JAUFSA010000001">
    <property type="protein sequence ID" value="MDP7735118.1"/>
    <property type="molecule type" value="Genomic_DNA"/>
</dbReference>
<sequence>MTTSDGAARSSHALDDWHAIDSDIRSYLKLSEKWSAAAYSNAWDEAKREFSERFDPDNDDPQEYLYDFLNRMSYLWEVDYLWMLRAGALRDAVTAFEVYAEESAEEALRRFRAIGTGGVAHRLTPFVEKRLLSPSWRNLCRIHEALGSRLETGNVQYIRDLRHLLVHQRGELRTEELRRKFLAETGPRRGGPFDSRDIPLARARVLQMMDDLASVIRTCDAALSKQAIGAEAPTALLSLVGGKRPALTLVESRLGGPGA</sequence>
<evidence type="ECO:0000313" key="2">
    <source>
        <dbReference type="Proteomes" id="UP001229081"/>
    </source>
</evidence>
<dbReference type="Proteomes" id="UP001229081">
    <property type="component" value="Unassembled WGS sequence"/>
</dbReference>
<proteinExistence type="predicted"/>
<organism evidence="1 2">
    <name type="scientific">Mycobacterium paragordonae</name>
    <dbReference type="NCBI Taxonomy" id="1389713"/>
    <lineage>
        <taxon>Bacteria</taxon>
        <taxon>Bacillati</taxon>
        <taxon>Actinomycetota</taxon>
        <taxon>Actinomycetes</taxon>
        <taxon>Mycobacteriales</taxon>
        <taxon>Mycobacteriaceae</taxon>
        <taxon>Mycobacterium</taxon>
    </lineage>
</organism>
<reference evidence="1" key="1">
    <citation type="submission" date="2023-06" db="EMBL/GenBank/DDBJ databases">
        <title>Identification of two novel mycobacterium reveal diversities and complexities of Mycobacterium gordonae clade.</title>
        <authorList>
            <person name="Matsumoto Y."/>
            <person name="Nakamura S."/>
            <person name="Motooka D."/>
            <person name="Fukushima K."/>
        </authorList>
    </citation>
    <scope>NUCLEOTIDE SEQUENCE</scope>
    <source>
        <strain evidence="1">TY812</strain>
    </source>
</reference>
<accession>A0AAJ1S0Q4</accession>